<protein>
    <submittedName>
        <fullName evidence="1">Uncharacterized protein</fullName>
    </submittedName>
</protein>
<organism evidence="1">
    <name type="scientific">marine sediment metagenome</name>
    <dbReference type="NCBI Taxonomy" id="412755"/>
    <lineage>
        <taxon>unclassified sequences</taxon>
        <taxon>metagenomes</taxon>
        <taxon>ecological metagenomes</taxon>
    </lineage>
</organism>
<comment type="caution">
    <text evidence="1">The sequence shown here is derived from an EMBL/GenBank/DDBJ whole genome shotgun (WGS) entry which is preliminary data.</text>
</comment>
<proteinExistence type="predicted"/>
<sequence>MPTEEGSYHVYIDILAEGLLIGAYQAIEDVVIAPLAPPSGEILEVSWSEDGITWHPITEPLPAYTYVTHRFRVKNTGASRAAFRIGWTYYSDFM</sequence>
<feature type="non-terminal residue" evidence="1">
    <location>
        <position position="94"/>
    </location>
</feature>
<reference evidence="1" key="1">
    <citation type="journal article" date="2014" name="Front. Microbiol.">
        <title>High frequency of phylogenetically diverse reductive dehalogenase-homologous genes in deep subseafloor sedimentary metagenomes.</title>
        <authorList>
            <person name="Kawai M."/>
            <person name="Futagami T."/>
            <person name="Toyoda A."/>
            <person name="Takaki Y."/>
            <person name="Nishi S."/>
            <person name="Hori S."/>
            <person name="Arai W."/>
            <person name="Tsubouchi T."/>
            <person name="Morono Y."/>
            <person name="Uchiyama I."/>
            <person name="Ito T."/>
            <person name="Fujiyama A."/>
            <person name="Inagaki F."/>
            <person name="Takami H."/>
        </authorList>
    </citation>
    <scope>NUCLEOTIDE SEQUENCE</scope>
    <source>
        <strain evidence="1">Expedition CK06-06</strain>
    </source>
</reference>
<gene>
    <name evidence="1" type="ORF">S12H4_26014</name>
</gene>
<evidence type="ECO:0000313" key="1">
    <source>
        <dbReference type="EMBL" id="GAI79136.1"/>
    </source>
</evidence>
<dbReference type="AlphaFoldDB" id="X1SJ17"/>
<name>X1SJ17_9ZZZZ</name>
<dbReference type="EMBL" id="BARW01014719">
    <property type="protein sequence ID" value="GAI79136.1"/>
    <property type="molecule type" value="Genomic_DNA"/>
</dbReference>
<accession>X1SJ17</accession>